<evidence type="ECO:0000313" key="3">
    <source>
        <dbReference type="Proteomes" id="UP001139193"/>
    </source>
</evidence>
<feature type="signal peptide" evidence="1">
    <location>
        <begin position="1"/>
        <end position="25"/>
    </location>
</feature>
<dbReference type="AlphaFoldDB" id="A0A9X1VGX2"/>
<comment type="caution">
    <text evidence="2">The sequence shown here is derived from an EMBL/GenBank/DDBJ whole genome shotgun (WGS) entry which is preliminary data.</text>
</comment>
<sequence>MKHFLPLLGLLLLGWATCQPVAAQATDTLPGHNRFARLIANSLCTRIQAEGQRQDLEKLTPKQADDLFLRLMMTSMSEHASEFTDLISAGKRRGLSSNKIGHDMGETAVKMLSVDCPGSMKLILRTSSAQKGLGPKGQQSMNNISEEERAVLQPMADSVCVQLSAEDARHPLKAMTVAGRSETMSKIMQTTVIKNMPALMTVYSTEQLGNKESMEAFGIKLATLMMSKCPTYLIMLGEDAKKKR</sequence>
<evidence type="ECO:0000256" key="1">
    <source>
        <dbReference type="SAM" id="SignalP"/>
    </source>
</evidence>
<feature type="chain" id="PRO_5040981865" evidence="1">
    <location>
        <begin position="26"/>
        <end position="244"/>
    </location>
</feature>
<keyword evidence="1" id="KW-0732">Signal</keyword>
<reference evidence="2" key="1">
    <citation type="submission" date="2022-03" db="EMBL/GenBank/DDBJ databases">
        <title>Bacterial whole genome sequence for Hymenobacter sp. DH14.</title>
        <authorList>
            <person name="Le V."/>
        </authorList>
    </citation>
    <scope>NUCLEOTIDE SEQUENCE</scope>
    <source>
        <strain evidence="2">DH14</strain>
    </source>
</reference>
<name>A0A9X1VGX2_9BACT</name>
<evidence type="ECO:0000313" key="2">
    <source>
        <dbReference type="EMBL" id="MCI1188012.1"/>
    </source>
</evidence>
<accession>A0A9X1VGX2</accession>
<dbReference type="EMBL" id="JALBGC010000003">
    <property type="protein sequence ID" value="MCI1188012.1"/>
    <property type="molecule type" value="Genomic_DNA"/>
</dbReference>
<protein>
    <submittedName>
        <fullName evidence="2">Uncharacterized protein</fullName>
    </submittedName>
</protein>
<keyword evidence="3" id="KW-1185">Reference proteome</keyword>
<organism evidence="2 3">
    <name type="scientific">Hymenobacter cyanobacteriorum</name>
    <dbReference type="NCBI Taxonomy" id="2926463"/>
    <lineage>
        <taxon>Bacteria</taxon>
        <taxon>Pseudomonadati</taxon>
        <taxon>Bacteroidota</taxon>
        <taxon>Cytophagia</taxon>
        <taxon>Cytophagales</taxon>
        <taxon>Hymenobacteraceae</taxon>
        <taxon>Hymenobacter</taxon>
    </lineage>
</organism>
<proteinExistence type="predicted"/>
<dbReference type="RefSeq" id="WP_241936279.1">
    <property type="nucleotide sequence ID" value="NZ_JALBGC010000003.1"/>
</dbReference>
<dbReference type="Proteomes" id="UP001139193">
    <property type="component" value="Unassembled WGS sequence"/>
</dbReference>
<gene>
    <name evidence="2" type="ORF">MON38_11325</name>
</gene>